<keyword evidence="3" id="KW-1185">Reference proteome</keyword>
<dbReference type="OrthoDB" id="330925at2"/>
<dbReference type="EMBL" id="FWXB01000032">
    <property type="protein sequence ID" value="SMC14624.1"/>
    <property type="molecule type" value="Genomic_DNA"/>
</dbReference>
<gene>
    <name evidence="2" type="ORF">ROA7745_04493</name>
</gene>
<accession>A0A1X7BYC6</accession>
<reference evidence="2 3" key="1">
    <citation type="submission" date="2017-03" db="EMBL/GenBank/DDBJ databases">
        <authorList>
            <person name="Afonso C.L."/>
            <person name="Miller P.J."/>
            <person name="Scott M.A."/>
            <person name="Spackman E."/>
            <person name="Goraichik I."/>
            <person name="Dimitrov K.M."/>
            <person name="Suarez D.L."/>
            <person name="Swayne D.E."/>
        </authorList>
    </citation>
    <scope>NUCLEOTIDE SEQUENCE [LARGE SCALE GENOMIC DNA]</scope>
    <source>
        <strain evidence="2 3">CECT 7745</strain>
    </source>
</reference>
<evidence type="ECO:0000313" key="3">
    <source>
        <dbReference type="Proteomes" id="UP000193224"/>
    </source>
</evidence>
<keyword evidence="1" id="KW-0472">Membrane</keyword>
<evidence type="ECO:0000256" key="1">
    <source>
        <dbReference type="SAM" id="Phobius"/>
    </source>
</evidence>
<dbReference type="RefSeq" id="WP_139836554.1">
    <property type="nucleotide sequence ID" value="NZ_FWXB01000032.1"/>
</dbReference>
<sequence>MTQQQSAMRRSGWILIVTGALFALTGLPLLHPIAQIFLQIAYWPMQDVPSGLAVPVPLLVAITGGLTVGLGGMLWALGTYVAPLSPDAATKVTWVATWSWFCTDSTASILVGAPLNAVLNLTFLALMLLSCRRRVTTGTISQSDFNAAPEARAGSKGK</sequence>
<feature type="transmembrane region" description="Helical" evidence="1">
    <location>
        <begin position="84"/>
        <end position="101"/>
    </location>
</feature>
<dbReference type="AlphaFoldDB" id="A0A1X7BYC6"/>
<feature type="transmembrane region" description="Helical" evidence="1">
    <location>
        <begin position="54"/>
        <end position="77"/>
    </location>
</feature>
<name>A0A1X7BYC6_9RHOB</name>
<proteinExistence type="predicted"/>
<feature type="transmembrane region" description="Helical" evidence="1">
    <location>
        <begin position="12"/>
        <end position="34"/>
    </location>
</feature>
<keyword evidence="1" id="KW-0812">Transmembrane</keyword>
<protein>
    <submittedName>
        <fullName evidence="2">Uncharacterized protein</fullName>
    </submittedName>
</protein>
<evidence type="ECO:0000313" key="2">
    <source>
        <dbReference type="EMBL" id="SMC14624.1"/>
    </source>
</evidence>
<organism evidence="2 3">
    <name type="scientific">Roseovarius aestuarii</name>
    <dbReference type="NCBI Taxonomy" id="475083"/>
    <lineage>
        <taxon>Bacteria</taxon>
        <taxon>Pseudomonadati</taxon>
        <taxon>Pseudomonadota</taxon>
        <taxon>Alphaproteobacteria</taxon>
        <taxon>Rhodobacterales</taxon>
        <taxon>Roseobacteraceae</taxon>
        <taxon>Roseovarius</taxon>
    </lineage>
</organism>
<feature type="transmembrane region" description="Helical" evidence="1">
    <location>
        <begin position="107"/>
        <end position="129"/>
    </location>
</feature>
<dbReference type="Proteomes" id="UP000193224">
    <property type="component" value="Unassembled WGS sequence"/>
</dbReference>
<keyword evidence="1" id="KW-1133">Transmembrane helix</keyword>